<comment type="caution">
    <text evidence="1">The sequence shown here is derived from an EMBL/GenBank/DDBJ whole genome shotgun (WGS) entry which is preliminary data.</text>
</comment>
<evidence type="ECO:0000313" key="2">
    <source>
        <dbReference type="Proteomes" id="UP001180754"/>
    </source>
</evidence>
<dbReference type="EMBL" id="JAVRFD010000033">
    <property type="protein sequence ID" value="MDT0549304.1"/>
    <property type="molecule type" value="Genomic_DNA"/>
</dbReference>
<reference evidence="1" key="1">
    <citation type="submission" date="2024-05" db="EMBL/GenBank/DDBJ databases">
        <title>30 novel species of actinomycetes from the DSMZ collection.</title>
        <authorList>
            <person name="Nouioui I."/>
        </authorList>
    </citation>
    <scope>NUCLEOTIDE SEQUENCE</scope>
    <source>
        <strain evidence="1">DSM 41529</strain>
    </source>
</reference>
<dbReference type="RefSeq" id="WP_311729867.1">
    <property type="nucleotide sequence ID" value="NZ_JAVRFD010000033.1"/>
</dbReference>
<gene>
    <name evidence="1" type="ORF">RND15_42530</name>
</gene>
<dbReference type="Proteomes" id="UP001180754">
    <property type="component" value="Unassembled WGS sequence"/>
</dbReference>
<keyword evidence="2" id="KW-1185">Reference proteome</keyword>
<evidence type="ECO:0000313" key="1">
    <source>
        <dbReference type="EMBL" id="MDT0549304.1"/>
    </source>
</evidence>
<sequence>MPGPNLGLPRPPGHRRRLHRLALYGTRHGTHPVLRAGLHALAGRFAALQGNSTEALRNVRHAQEIWAEDTSEELPAYAAYLDHAELSSTLGEVLLFLARTSAQPQHAVTAVELLTTASAERGEGRMRSRAFDAIAAARALFVVGDIDAACDAGRRAIEVGSGIDSARVRRRFQDLAREAEPHQDTATVRTLREALLVAGADPRHV</sequence>
<evidence type="ECO:0008006" key="3">
    <source>
        <dbReference type="Google" id="ProtNLM"/>
    </source>
</evidence>
<organism evidence="1 2">
    <name type="scientific">Streptomyces lonegramiae</name>
    <dbReference type="NCBI Taxonomy" id="3075524"/>
    <lineage>
        <taxon>Bacteria</taxon>
        <taxon>Bacillati</taxon>
        <taxon>Actinomycetota</taxon>
        <taxon>Actinomycetes</taxon>
        <taxon>Kitasatosporales</taxon>
        <taxon>Streptomycetaceae</taxon>
        <taxon>Streptomyces</taxon>
    </lineage>
</organism>
<accession>A0ABU2XTQ3</accession>
<proteinExistence type="predicted"/>
<name>A0ABU2XTQ3_9ACTN</name>
<protein>
    <recommendedName>
        <fullName evidence="3">Tetratricopeptide repeat protein</fullName>
    </recommendedName>
</protein>